<dbReference type="OrthoDB" id="10257439at2759"/>
<protein>
    <submittedName>
        <fullName evidence="4">IS5/IS1182 family transposase</fullName>
    </submittedName>
</protein>
<evidence type="ECO:0000256" key="1">
    <source>
        <dbReference type="ARBA" id="ARBA00022679"/>
    </source>
</evidence>
<dbReference type="Gene3D" id="3.40.630.30">
    <property type="match status" value="1"/>
</dbReference>
<organism evidence="4 5">
    <name type="scientific">Aphis craccivora</name>
    <name type="common">Cowpea aphid</name>
    <dbReference type="NCBI Taxonomy" id="307492"/>
    <lineage>
        <taxon>Eukaryota</taxon>
        <taxon>Metazoa</taxon>
        <taxon>Ecdysozoa</taxon>
        <taxon>Arthropoda</taxon>
        <taxon>Hexapoda</taxon>
        <taxon>Insecta</taxon>
        <taxon>Pterygota</taxon>
        <taxon>Neoptera</taxon>
        <taxon>Paraneoptera</taxon>
        <taxon>Hemiptera</taxon>
        <taxon>Sternorrhyncha</taxon>
        <taxon>Aphidomorpha</taxon>
        <taxon>Aphidoidea</taxon>
        <taxon>Aphididae</taxon>
        <taxon>Aphidini</taxon>
        <taxon>Aphis</taxon>
        <taxon>Aphis</taxon>
    </lineage>
</organism>
<dbReference type="GO" id="GO:0016747">
    <property type="term" value="F:acyltransferase activity, transferring groups other than amino-acyl groups"/>
    <property type="evidence" value="ECO:0007669"/>
    <property type="project" value="InterPro"/>
</dbReference>
<dbReference type="AlphaFoldDB" id="A0A6G0Y0A1"/>
<reference evidence="4 5" key="1">
    <citation type="submission" date="2019-08" db="EMBL/GenBank/DDBJ databases">
        <title>Whole genome of Aphis craccivora.</title>
        <authorList>
            <person name="Voronova N.V."/>
            <person name="Shulinski R.S."/>
            <person name="Bandarenka Y.V."/>
            <person name="Zhorov D.G."/>
            <person name="Warner D."/>
        </authorList>
    </citation>
    <scope>NUCLEOTIDE SEQUENCE [LARGE SCALE GENOMIC DNA]</scope>
    <source>
        <strain evidence="4">180601</strain>
        <tissue evidence="4">Whole Body</tissue>
    </source>
</reference>
<keyword evidence="5" id="KW-1185">Reference proteome</keyword>
<sequence>APYPAAKRSEILADKYHERNHAVANQRLSRSNDMWKKKVGYHRRSVAETAMFRIKTLLGGHLRLRDYEAQRQDRITAVAEGAILAANSDLFNKAHNNITGFMATKENRLEMLFISTISRGKGIGKALLQYAVTNFAVNEVDVNEQNKQAIGFYQRHGFRIYDHSELDGEGNPFPLLHMRLVDTNIDNQDNRVSAAD</sequence>
<dbReference type="Proteomes" id="UP000478052">
    <property type="component" value="Unassembled WGS sequence"/>
</dbReference>
<dbReference type="PANTHER" id="PTHR43800:SF1">
    <property type="entry name" value="PEPTIDYL-LYSINE N-ACETYLTRANSFERASE YJAB"/>
    <property type="match status" value="1"/>
</dbReference>
<dbReference type="Pfam" id="PF13673">
    <property type="entry name" value="Acetyltransf_10"/>
    <property type="match status" value="1"/>
</dbReference>
<dbReference type="EMBL" id="VUJU01007161">
    <property type="protein sequence ID" value="KAF0746574.1"/>
    <property type="molecule type" value="Genomic_DNA"/>
</dbReference>
<gene>
    <name evidence="4" type="ORF">FWK35_00019998</name>
</gene>
<evidence type="ECO:0000313" key="5">
    <source>
        <dbReference type="Proteomes" id="UP000478052"/>
    </source>
</evidence>
<feature type="non-terminal residue" evidence="4">
    <location>
        <position position="1"/>
    </location>
</feature>
<name>A0A6G0Y0A1_APHCR</name>
<dbReference type="PANTHER" id="PTHR43800">
    <property type="entry name" value="PEPTIDYL-LYSINE N-ACETYLTRANSFERASE YJAB"/>
    <property type="match status" value="1"/>
</dbReference>
<keyword evidence="2" id="KW-0012">Acyltransferase</keyword>
<dbReference type="InterPro" id="IPR016181">
    <property type="entry name" value="Acyl_CoA_acyltransferase"/>
</dbReference>
<comment type="caution">
    <text evidence="4">The sequence shown here is derived from an EMBL/GenBank/DDBJ whole genome shotgun (WGS) entry which is preliminary data.</text>
</comment>
<evidence type="ECO:0000313" key="4">
    <source>
        <dbReference type="EMBL" id="KAF0746574.1"/>
    </source>
</evidence>
<dbReference type="SUPFAM" id="SSF55729">
    <property type="entry name" value="Acyl-CoA N-acyltransferases (Nat)"/>
    <property type="match status" value="1"/>
</dbReference>
<dbReference type="PROSITE" id="PS51186">
    <property type="entry name" value="GNAT"/>
    <property type="match status" value="1"/>
</dbReference>
<accession>A0A6G0Y0A1</accession>
<keyword evidence="1" id="KW-0808">Transferase</keyword>
<evidence type="ECO:0000256" key="2">
    <source>
        <dbReference type="ARBA" id="ARBA00023315"/>
    </source>
</evidence>
<dbReference type="InterPro" id="IPR000182">
    <property type="entry name" value="GNAT_dom"/>
</dbReference>
<evidence type="ECO:0000259" key="3">
    <source>
        <dbReference type="PROSITE" id="PS51186"/>
    </source>
</evidence>
<proteinExistence type="predicted"/>
<feature type="domain" description="N-acetyltransferase" evidence="3">
    <location>
        <begin position="41"/>
        <end position="180"/>
    </location>
</feature>